<protein>
    <recommendedName>
        <fullName evidence="5">MYND-type domain-containing protein</fullName>
    </recommendedName>
</protein>
<gene>
    <name evidence="6" type="ORF">CVT24_007724</name>
</gene>
<keyword evidence="3" id="KW-0862">Zinc</keyword>
<sequence>MPDTDPRNEPWSPWTTYPDRVIDLHELGVLINYERASTDHRFRHIKLREVATISDFTTIKCSAIEWTTSPNHRLGLVYDKRPAQPAGDNENPEPDLITNMVNDPIPPLLRHLTTRDLETFYWRTRHHDASQVTAVILQHFFDLFPPYTRVRIRTMAPVIPSTRQLQPVSPRDAPINPPKHIYYSTLVSDRKVIEFQITNPKQRTVIAVLPGSKPFITGGYGPIKHTILGFGPPASPIETVYDLTSMQFGEEGKGNKRKGLFVLEPIQDYVGIRLPKMVESHTMSEAKLLDRVEFDVNDIHLIDVARRVKTRWQRRKEIPFCAYCGAPPEHGKDMAKCSACKLDHYCNEEHQRNAWPFHKLFCDPTNRY</sequence>
<proteinExistence type="predicted"/>
<evidence type="ECO:0000313" key="7">
    <source>
        <dbReference type="Proteomes" id="UP000284842"/>
    </source>
</evidence>
<organism evidence="6 7">
    <name type="scientific">Panaeolus cyanescens</name>
    <dbReference type="NCBI Taxonomy" id="181874"/>
    <lineage>
        <taxon>Eukaryota</taxon>
        <taxon>Fungi</taxon>
        <taxon>Dikarya</taxon>
        <taxon>Basidiomycota</taxon>
        <taxon>Agaricomycotina</taxon>
        <taxon>Agaricomycetes</taxon>
        <taxon>Agaricomycetidae</taxon>
        <taxon>Agaricales</taxon>
        <taxon>Agaricineae</taxon>
        <taxon>Galeropsidaceae</taxon>
        <taxon>Panaeolus</taxon>
    </lineage>
</organism>
<dbReference type="Gene3D" id="6.10.140.2220">
    <property type="match status" value="1"/>
</dbReference>
<name>A0A409VR92_9AGAR</name>
<dbReference type="PROSITE" id="PS01360">
    <property type="entry name" value="ZF_MYND_1"/>
    <property type="match status" value="1"/>
</dbReference>
<evidence type="ECO:0000259" key="5">
    <source>
        <dbReference type="PROSITE" id="PS50865"/>
    </source>
</evidence>
<feature type="domain" description="MYND-type" evidence="5">
    <location>
        <begin position="321"/>
        <end position="362"/>
    </location>
</feature>
<reference evidence="6 7" key="1">
    <citation type="journal article" date="2018" name="Evol. Lett.">
        <title>Horizontal gene cluster transfer increased hallucinogenic mushroom diversity.</title>
        <authorList>
            <person name="Reynolds H.T."/>
            <person name="Vijayakumar V."/>
            <person name="Gluck-Thaler E."/>
            <person name="Korotkin H.B."/>
            <person name="Matheny P.B."/>
            <person name="Slot J.C."/>
        </authorList>
    </citation>
    <scope>NUCLEOTIDE SEQUENCE [LARGE SCALE GENOMIC DNA]</scope>
    <source>
        <strain evidence="6 7">2629</strain>
    </source>
</reference>
<dbReference type="AlphaFoldDB" id="A0A409VR92"/>
<dbReference type="STRING" id="181874.A0A409VR92"/>
<dbReference type="PROSITE" id="PS50865">
    <property type="entry name" value="ZF_MYND_2"/>
    <property type="match status" value="1"/>
</dbReference>
<evidence type="ECO:0000256" key="1">
    <source>
        <dbReference type="ARBA" id="ARBA00022723"/>
    </source>
</evidence>
<comment type="caution">
    <text evidence="6">The sequence shown here is derived from an EMBL/GenBank/DDBJ whole genome shotgun (WGS) entry which is preliminary data.</text>
</comment>
<keyword evidence="1" id="KW-0479">Metal-binding</keyword>
<dbReference type="InterPro" id="IPR002893">
    <property type="entry name" value="Znf_MYND"/>
</dbReference>
<dbReference type="Pfam" id="PF01753">
    <property type="entry name" value="zf-MYND"/>
    <property type="match status" value="1"/>
</dbReference>
<evidence type="ECO:0000256" key="2">
    <source>
        <dbReference type="ARBA" id="ARBA00022771"/>
    </source>
</evidence>
<dbReference type="EMBL" id="NHTK01006000">
    <property type="protein sequence ID" value="PPQ68781.1"/>
    <property type="molecule type" value="Genomic_DNA"/>
</dbReference>
<accession>A0A409VR92</accession>
<evidence type="ECO:0000313" key="6">
    <source>
        <dbReference type="EMBL" id="PPQ68781.1"/>
    </source>
</evidence>
<dbReference type="GO" id="GO:0008270">
    <property type="term" value="F:zinc ion binding"/>
    <property type="evidence" value="ECO:0007669"/>
    <property type="project" value="UniProtKB-KW"/>
</dbReference>
<dbReference type="Proteomes" id="UP000284842">
    <property type="component" value="Unassembled WGS sequence"/>
</dbReference>
<keyword evidence="2 4" id="KW-0863">Zinc-finger</keyword>
<dbReference type="InParanoid" id="A0A409VR92"/>
<evidence type="ECO:0000256" key="3">
    <source>
        <dbReference type="ARBA" id="ARBA00022833"/>
    </source>
</evidence>
<evidence type="ECO:0000256" key="4">
    <source>
        <dbReference type="PROSITE-ProRule" id="PRU00134"/>
    </source>
</evidence>
<dbReference type="OrthoDB" id="432970at2759"/>
<keyword evidence="7" id="KW-1185">Reference proteome</keyword>
<dbReference type="SUPFAM" id="SSF144232">
    <property type="entry name" value="HIT/MYND zinc finger-like"/>
    <property type="match status" value="1"/>
</dbReference>